<organism evidence="1 2">
    <name type="scientific">Platanthera guangdongensis</name>
    <dbReference type="NCBI Taxonomy" id="2320717"/>
    <lineage>
        <taxon>Eukaryota</taxon>
        <taxon>Viridiplantae</taxon>
        <taxon>Streptophyta</taxon>
        <taxon>Embryophyta</taxon>
        <taxon>Tracheophyta</taxon>
        <taxon>Spermatophyta</taxon>
        <taxon>Magnoliopsida</taxon>
        <taxon>Liliopsida</taxon>
        <taxon>Asparagales</taxon>
        <taxon>Orchidaceae</taxon>
        <taxon>Orchidoideae</taxon>
        <taxon>Orchideae</taxon>
        <taxon>Orchidinae</taxon>
        <taxon>Platanthera</taxon>
    </lineage>
</organism>
<dbReference type="Gene3D" id="3.30.160.360">
    <property type="match status" value="1"/>
</dbReference>
<dbReference type="EMBL" id="JBBWWR010000014">
    <property type="protein sequence ID" value="KAK8953200.1"/>
    <property type="molecule type" value="Genomic_DNA"/>
</dbReference>
<dbReference type="SMART" id="SM00542">
    <property type="entry name" value="FYRC"/>
    <property type="match status" value="1"/>
</dbReference>
<keyword evidence="2" id="KW-1185">Reference proteome</keyword>
<comment type="caution">
    <text evidence="1">The sequence shown here is derived from an EMBL/GenBank/DDBJ whole genome shotgun (WGS) entry which is preliminary data.</text>
</comment>
<dbReference type="Pfam" id="PF05965">
    <property type="entry name" value="FYRC"/>
    <property type="match status" value="1"/>
</dbReference>
<proteinExistence type="predicted"/>
<sequence length="266" mass="30017">MRLTEEVELLARETGRLAGEAGRPFSVMSLVEERLEAKMTTAEEDTVEPELQLPKRGLLVTMEDSPENTFIHHCPSVCWDLVRDRVNQEILKQRSFGNHELSPFQFAGTINGLEMFGFLSPSIIQMIESLDGDGHRCEEYWASKKLPLIGLGSADCSPHQVSTSERRVMMLSSGILNSERVELMSEDEIERVLETLFHRASPEELLALHRVFRSGPGSGCWGAAFEERTVGRSAPCFLPRHSLNVKRRTPSNAARRLRSDIRRGQQ</sequence>
<dbReference type="Proteomes" id="UP001412067">
    <property type="component" value="Unassembled WGS sequence"/>
</dbReference>
<gene>
    <name evidence="1" type="primary">JMJ14</name>
    <name evidence="1" type="ORF">KSP40_PGU007815</name>
</gene>
<evidence type="ECO:0000313" key="1">
    <source>
        <dbReference type="EMBL" id="KAK8953200.1"/>
    </source>
</evidence>
<accession>A0ABR2LWF5</accession>
<reference evidence="1 2" key="1">
    <citation type="journal article" date="2022" name="Nat. Plants">
        <title>Genomes of leafy and leafless Platanthera orchids illuminate the evolution of mycoheterotrophy.</title>
        <authorList>
            <person name="Li M.H."/>
            <person name="Liu K.W."/>
            <person name="Li Z."/>
            <person name="Lu H.C."/>
            <person name="Ye Q.L."/>
            <person name="Zhang D."/>
            <person name="Wang J.Y."/>
            <person name="Li Y.F."/>
            <person name="Zhong Z.M."/>
            <person name="Liu X."/>
            <person name="Yu X."/>
            <person name="Liu D.K."/>
            <person name="Tu X.D."/>
            <person name="Liu B."/>
            <person name="Hao Y."/>
            <person name="Liao X.Y."/>
            <person name="Jiang Y.T."/>
            <person name="Sun W.H."/>
            <person name="Chen J."/>
            <person name="Chen Y.Q."/>
            <person name="Ai Y."/>
            <person name="Zhai J.W."/>
            <person name="Wu S.S."/>
            <person name="Zhou Z."/>
            <person name="Hsiao Y.Y."/>
            <person name="Wu W.L."/>
            <person name="Chen Y.Y."/>
            <person name="Lin Y.F."/>
            <person name="Hsu J.L."/>
            <person name="Li C.Y."/>
            <person name="Wang Z.W."/>
            <person name="Zhao X."/>
            <person name="Zhong W.Y."/>
            <person name="Ma X.K."/>
            <person name="Ma L."/>
            <person name="Huang J."/>
            <person name="Chen G.Z."/>
            <person name="Huang M.Z."/>
            <person name="Huang L."/>
            <person name="Peng D.H."/>
            <person name="Luo Y.B."/>
            <person name="Zou S.Q."/>
            <person name="Chen S.P."/>
            <person name="Lan S."/>
            <person name="Tsai W.C."/>
            <person name="Van de Peer Y."/>
            <person name="Liu Z.J."/>
        </authorList>
    </citation>
    <scope>NUCLEOTIDE SEQUENCE [LARGE SCALE GENOMIC DNA]</scope>
    <source>
        <strain evidence="1">Lor288</strain>
    </source>
</reference>
<dbReference type="InterPro" id="IPR003889">
    <property type="entry name" value="FYrich_C"/>
</dbReference>
<evidence type="ECO:0000313" key="2">
    <source>
        <dbReference type="Proteomes" id="UP001412067"/>
    </source>
</evidence>
<dbReference type="PROSITE" id="PS51543">
    <property type="entry name" value="FYRC"/>
    <property type="match status" value="1"/>
</dbReference>
<name>A0ABR2LWF5_9ASPA</name>
<protein>
    <submittedName>
        <fullName evidence="1">Lysine-specific demethylase JMJ14</fullName>
    </submittedName>
</protein>